<dbReference type="GO" id="GO:0003677">
    <property type="term" value="F:DNA binding"/>
    <property type="evidence" value="ECO:0007669"/>
    <property type="project" value="UniProtKB-KW"/>
</dbReference>
<evidence type="ECO:0000259" key="5">
    <source>
        <dbReference type="PROSITE" id="PS51118"/>
    </source>
</evidence>
<dbReference type="InterPro" id="IPR036390">
    <property type="entry name" value="WH_DNA-bd_sf"/>
</dbReference>
<dbReference type="PANTHER" id="PTHR33204:SF37">
    <property type="entry name" value="HTH-TYPE TRANSCRIPTIONAL REGULATOR YODB"/>
    <property type="match status" value="1"/>
</dbReference>
<proteinExistence type="predicted"/>
<feature type="domain" description="HTH hxlR-type" evidence="5">
    <location>
        <begin position="16"/>
        <end position="118"/>
    </location>
</feature>
<sequence length="154" mass="16936">MKRAEREEPAAKPEACNATTPMGRAVRLVGDATTLLIMISLQRGPQRFSELLEQLGPISSRTLTQRLRWLEELGFVERHAFLEIPPRVEYQLTASGREFGQVIAAIEEFARKHLANPQSPGLCHAQPLSPEAAPGSAAAAESLIQSSETQESEY</sequence>
<evidence type="ECO:0000256" key="2">
    <source>
        <dbReference type="ARBA" id="ARBA00023125"/>
    </source>
</evidence>
<keyword evidence="2" id="KW-0238">DNA-binding</keyword>
<dbReference type="SUPFAM" id="SSF46785">
    <property type="entry name" value="Winged helix' DNA-binding domain"/>
    <property type="match status" value="1"/>
</dbReference>
<dbReference type="InterPro" id="IPR002577">
    <property type="entry name" value="HTH_HxlR"/>
</dbReference>
<protein>
    <recommendedName>
        <fullName evidence="5">HTH hxlR-type domain-containing protein</fullName>
    </recommendedName>
</protein>
<dbReference type="CDD" id="cd00090">
    <property type="entry name" value="HTH_ARSR"/>
    <property type="match status" value="1"/>
</dbReference>
<dbReference type="AlphaFoldDB" id="A0A455SZ89"/>
<feature type="compositionally biased region" description="Polar residues" evidence="4">
    <location>
        <begin position="144"/>
        <end position="154"/>
    </location>
</feature>
<dbReference type="Gene3D" id="1.10.10.10">
    <property type="entry name" value="Winged helix-like DNA-binding domain superfamily/Winged helix DNA-binding domain"/>
    <property type="match status" value="1"/>
</dbReference>
<dbReference type="InterPro" id="IPR036388">
    <property type="entry name" value="WH-like_DNA-bd_sf"/>
</dbReference>
<dbReference type="EMBL" id="AP019377">
    <property type="protein sequence ID" value="BBH92409.1"/>
    <property type="molecule type" value="Genomic_DNA"/>
</dbReference>
<feature type="compositionally biased region" description="Low complexity" evidence="4">
    <location>
        <begin position="127"/>
        <end position="143"/>
    </location>
</feature>
<keyword evidence="3" id="KW-0804">Transcription</keyword>
<dbReference type="PANTHER" id="PTHR33204">
    <property type="entry name" value="TRANSCRIPTIONAL REGULATOR, MARR FAMILY"/>
    <property type="match status" value="1"/>
</dbReference>
<feature type="region of interest" description="Disordered" evidence="4">
    <location>
        <begin position="120"/>
        <end position="154"/>
    </location>
</feature>
<dbReference type="Pfam" id="PF01638">
    <property type="entry name" value="HxlR"/>
    <property type="match status" value="1"/>
</dbReference>
<accession>A0A455SZ89</accession>
<reference evidence="6" key="1">
    <citation type="submission" date="2018-12" db="EMBL/GenBank/DDBJ databases">
        <title>Novel natural products biosynthetic potential of the class Ktedonobacteria.</title>
        <authorList>
            <person name="Zheng Y."/>
            <person name="Saitou A."/>
            <person name="Wang C.M."/>
            <person name="Toyoda A."/>
            <person name="Minakuchi Y."/>
            <person name="Sekiguchi Y."/>
            <person name="Ueda K."/>
            <person name="Takano H."/>
            <person name="Sakai Y."/>
            <person name="Yokota A."/>
            <person name="Yabe S."/>
        </authorList>
    </citation>
    <scope>NUCLEOTIDE SEQUENCE</scope>
    <source>
        <strain evidence="6">A3-2</strain>
    </source>
</reference>
<name>A0A455SZ89_9CHLR</name>
<dbReference type="PROSITE" id="PS51118">
    <property type="entry name" value="HTH_HXLR"/>
    <property type="match status" value="1"/>
</dbReference>
<evidence type="ECO:0000256" key="1">
    <source>
        <dbReference type="ARBA" id="ARBA00023015"/>
    </source>
</evidence>
<gene>
    <name evidence="6" type="ORF">KTA_06080</name>
</gene>
<dbReference type="InterPro" id="IPR011991">
    <property type="entry name" value="ArsR-like_HTH"/>
</dbReference>
<evidence type="ECO:0000256" key="4">
    <source>
        <dbReference type="SAM" id="MobiDB-lite"/>
    </source>
</evidence>
<keyword evidence="1" id="KW-0805">Transcription regulation</keyword>
<evidence type="ECO:0000256" key="3">
    <source>
        <dbReference type="ARBA" id="ARBA00023163"/>
    </source>
</evidence>
<organism evidence="6">
    <name type="scientific">Thermogemmatispora argillosa</name>
    <dbReference type="NCBI Taxonomy" id="2045280"/>
    <lineage>
        <taxon>Bacteria</taxon>
        <taxon>Bacillati</taxon>
        <taxon>Chloroflexota</taxon>
        <taxon>Ktedonobacteria</taxon>
        <taxon>Thermogemmatisporales</taxon>
        <taxon>Thermogemmatisporaceae</taxon>
        <taxon>Thermogemmatispora</taxon>
    </lineage>
</organism>
<evidence type="ECO:0000313" key="6">
    <source>
        <dbReference type="EMBL" id="BBH92409.1"/>
    </source>
</evidence>